<protein>
    <submittedName>
        <fullName evidence="2">Uncharacterized protein</fullName>
    </submittedName>
</protein>
<reference evidence="2 3" key="1">
    <citation type="journal article" date="2011" name="Genome Res.">
        <title>Phylogeny-wide analysis of social amoeba genomes highlights ancient origins for complex intercellular communication.</title>
        <authorList>
            <person name="Heidel A.J."/>
            <person name="Lawal H.M."/>
            <person name="Felder M."/>
            <person name="Schilde C."/>
            <person name="Helps N.R."/>
            <person name="Tunggal B."/>
            <person name="Rivero F."/>
            <person name="John U."/>
            <person name="Schleicher M."/>
            <person name="Eichinger L."/>
            <person name="Platzer M."/>
            <person name="Noegel A.A."/>
            <person name="Schaap P."/>
            <person name="Gloeckner G."/>
        </authorList>
    </citation>
    <scope>NUCLEOTIDE SEQUENCE [LARGE SCALE GENOMIC DNA]</scope>
    <source>
        <strain evidence="3">ATCC 26659 / Pp 5 / PN500</strain>
    </source>
</reference>
<dbReference type="EMBL" id="ADBJ01000027">
    <property type="protein sequence ID" value="EFA80931.1"/>
    <property type="molecule type" value="Genomic_DNA"/>
</dbReference>
<evidence type="ECO:0000313" key="2">
    <source>
        <dbReference type="EMBL" id="EFA80931.1"/>
    </source>
</evidence>
<feature type="coiled-coil region" evidence="1">
    <location>
        <begin position="48"/>
        <end position="75"/>
    </location>
</feature>
<dbReference type="Proteomes" id="UP000001396">
    <property type="component" value="Unassembled WGS sequence"/>
</dbReference>
<dbReference type="InParanoid" id="D3BCE1"/>
<gene>
    <name evidence="2" type="ORF">PPL_06166</name>
</gene>
<evidence type="ECO:0000256" key="1">
    <source>
        <dbReference type="SAM" id="Coils"/>
    </source>
</evidence>
<proteinExistence type="predicted"/>
<dbReference type="RefSeq" id="XP_020433049.1">
    <property type="nucleotide sequence ID" value="XM_020577029.1"/>
</dbReference>
<organism evidence="2 3">
    <name type="scientific">Heterostelium pallidum (strain ATCC 26659 / Pp 5 / PN500)</name>
    <name type="common">Cellular slime mold</name>
    <name type="synonym">Polysphondylium pallidum</name>
    <dbReference type="NCBI Taxonomy" id="670386"/>
    <lineage>
        <taxon>Eukaryota</taxon>
        <taxon>Amoebozoa</taxon>
        <taxon>Evosea</taxon>
        <taxon>Eumycetozoa</taxon>
        <taxon>Dictyostelia</taxon>
        <taxon>Acytosteliales</taxon>
        <taxon>Acytosteliaceae</taxon>
        <taxon>Heterostelium</taxon>
    </lineage>
</organism>
<evidence type="ECO:0000313" key="3">
    <source>
        <dbReference type="Proteomes" id="UP000001396"/>
    </source>
</evidence>
<comment type="caution">
    <text evidence="2">The sequence shown here is derived from an EMBL/GenBank/DDBJ whole genome shotgun (WGS) entry which is preliminary data.</text>
</comment>
<dbReference type="GeneID" id="31361649"/>
<keyword evidence="3" id="KW-1185">Reference proteome</keyword>
<accession>D3BCE1</accession>
<name>D3BCE1_HETP5</name>
<keyword evidence="1" id="KW-0175">Coiled coil</keyword>
<sequence length="192" mass="22103">MSIAREKIGIGTTGNLCLARSDEAERRPALQCTASYQFAQQNGTALAQQRADQREQELREKLAGAERAAVEQREQRTATAEYLEQWESFGADILESIKHDSLYANYPNPFPLESLRKEFSKYINTLRYESGLANIRANMLQQLLDTVWRALKLPQSKLLRNLTSTDTKTFEDSKQQLFTLITETIKHYINRR</sequence>
<dbReference type="AlphaFoldDB" id="D3BCE1"/>